<dbReference type="Gene3D" id="3.40.50.720">
    <property type="entry name" value="NAD(P)-binding Rossmann-like Domain"/>
    <property type="match status" value="1"/>
</dbReference>
<dbReference type="SUPFAM" id="SSF51984">
    <property type="entry name" value="MurCD N-terminal domain"/>
    <property type="match status" value="1"/>
</dbReference>
<evidence type="ECO:0000256" key="3">
    <source>
        <dbReference type="ARBA" id="ARBA00022490"/>
    </source>
</evidence>
<dbReference type="NCBIfam" id="TIGR01087">
    <property type="entry name" value="murD"/>
    <property type="match status" value="1"/>
</dbReference>
<keyword evidence="4 9" id="KW-0436">Ligase</keyword>
<keyword evidence="5" id="KW-0547">Nucleotide-binding</keyword>
<evidence type="ECO:0000259" key="8">
    <source>
        <dbReference type="Pfam" id="PF08245"/>
    </source>
</evidence>
<organism evidence="9">
    <name type="scientific">mine drainage metagenome</name>
    <dbReference type="NCBI Taxonomy" id="410659"/>
    <lineage>
        <taxon>unclassified sequences</taxon>
        <taxon>metagenomes</taxon>
        <taxon>ecological metagenomes</taxon>
    </lineage>
</organism>
<comment type="pathway">
    <text evidence="2">Cell wall biogenesis; peptidoglycan biosynthesis.</text>
</comment>
<dbReference type="PANTHER" id="PTHR43692">
    <property type="entry name" value="UDP-N-ACETYLMURAMOYLALANINE--D-GLUTAMATE LIGASE"/>
    <property type="match status" value="1"/>
</dbReference>
<keyword evidence="3" id="KW-0963">Cytoplasm</keyword>
<comment type="caution">
    <text evidence="9">The sequence shown here is derived from an EMBL/GenBank/DDBJ whole genome shotgun (WGS) entry which is preliminary data.</text>
</comment>
<evidence type="ECO:0000256" key="5">
    <source>
        <dbReference type="ARBA" id="ARBA00022741"/>
    </source>
</evidence>
<dbReference type="Pfam" id="PF08245">
    <property type="entry name" value="Mur_ligase_M"/>
    <property type="match status" value="1"/>
</dbReference>
<dbReference type="InterPro" id="IPR036615">
    <property type="entry name" value="Mur_ligase_C_dom_sf"/>
</dbReference>
<dbReference type="SUPFAM" id="SSF53623">
    <property type="entry name" value="MurD-like peptide ligases, catalytic domain"/>
    <property type="match status" value="1"/>
</dbReference>
<dbReference type="SUPFAM" id="SSF53244">
    <property type="entry name" value="MurD-like peptide ligases, peptide-binding domain"/>
    <property type="match status" value="1"/>
</dbReference>
<feature type="domain" description="Mur ligase central" evidence="8">
    <location>
        <begin position="121"/>
        <end position="301"/>
    </location>
</feature>
<dbReference type="InterPro" id="IPR004101">
    <property type="entry name" value="Mur_ligase_C"/>
</dbReference>
<evidence type="ECO:0000256" key="1">
    <source>
        <dbReference type="ARBA" id="ARBA00004496"/>
    </source>
</evidence>
<dbReference type="GO" id="GO:0005737">
    <property type="term" value="C:cytoplasm"/>
    <property type="evidence" value="ECO:0007669"/>
    <property type="project" value="UniProtKB-SubCell"/>
</dbReference>
<dbReference type="InterPro" id="IPR013221">
    <property type="entry name" value="Mur_ligase_cen"/>
</dbReference>
<keyword evidence="6" id="KW-0067">ATP-binding</keyword>
<dbReference type="Pfam" id="PF21799">
    <property type="entry name" value="MurD-like_N"/>
    <property type="match status" value="1"/>
</dbReference>
<dbReference type="GO" id="GO:0005524">
    <property type="term" value="F:ATP binding"/>
    <property type="evidence" value="ECO:0007669"/>
    <property type="project" value="UniProtKB-KW"/>
</dbReference>
<dbReference type="GO" id="GO:0009252">
    <property type="term" value="P:peptidoglycan biosynthetic process"/>
    <property type="evidence" value="ECO:0007669"/>
    <property type="project" value="UniProtKB-UniPathway"/>
</dbReference>
<gene>
    <name evidence="9" type="primary">murD</name>
    <name evidence="9" type="ORF">CARN6_1199</name>
</gene>
<dbReference type="EC" id="6.3.2.9" evidence="9"/>
<dbReference type="GO" id="GO:0008360">
    <property type="term" value="P:regulation of cell shape"/>
    <property type="evidence" value="ECO:0007669"/>
    <property type="project" value="InterPro"/>
</dbReference>
<dbReference type="InterPro" id="IPR005762">
    <property type="entry name" value="MurD"/>
</dbReference>
<accession>E6QKN8</accession>
<dbReference type="Gene3D" id="3.90.190.20">
    <property type="entry name" value="Mur ligase, C-terminal domain"/>
    <property type="match status" value="1"/>
</dbReference>
<dbReference type="HAMAP" id="MF_00639">
    <property type="entry name" value="MurD"/>
    <property type="match status" value="1"/>
</dbReference>
<dbReference type="EMBL" id="CABQ01000143">
    <property type="protein sequence ID" value="CBI07808.1"/>
    <property type="molecule type" value="Genomic_DNA"/>
</dbReference>
<evidence type="ECO:0000256" key="6">
    <source>
        <dbReference type="ARBA" id="ARBA00022840"/>
    </source>
</evidence>
<evidence type="ECO:0000256" key="4">
    <source>
        <dbReference type="ARBA" id="ARBA00022598"/>
    </source>
</evidence>
<dbReference type="AlphaFoldDB" id="E6QKN8"/>
<evidence type="ECO:0000313" key="9">
    <source>
        <dbReference type="EMBL" id="CBI07808.1"/>
    </source>
</evidence>
<sequence length="472" mass="50024">MVSEQESAMELKGKKVLVVGMGRSGLAAAMFLRRKGAQVTVSDVRSAAALSREIPALIEAGIMVEAGGHGLLTFRRQDLIVVSPGVPMETPELAQAKAFGLPVIGELELAAQFLRGPILAITGSNGKTTTTALLGDILASGGLPTQVGGNIGVPVVDLIEASSEQGWSVLEVSSFQLESTQTFHPRIAVILNITPDHLDRHGSFENYAQAKERIFRSQTSADALVLNADNPRTVAIGARATARVYLFSMQGEVAQGAWVRDGHVVFRASAEAETEAVLPVASIPLKGTHNVENILAAVCAARLAGVDSAIIARVITEFRAVEHRIEFVARHNGVEYYNDSKATNVDAAAKAIAAFPAGVHLILGGKDKNSNYAELEALLRSRVRAVYTIGSAAAKIESHIRGMVPIVSCETLERSVAAAGAAALPGDIVLLSPACSSFDQFENYEQRGQVFKQLVRQQVEQLPSSAVAELAH</sequence>
<dbReference type="PANTHER" id="PTHR43692:SF1">
    <property type="entry name" value="UDP-N-ACETYLMURAMOYLALANINE--D-GLUTAMATE LIGASE"/>
    <property type="match status" value="1"/>
</dbReference>
<name>E6QKN8_9ZZZZ</name>
<reference evidence="9" key="1">
    <citation type="submission" date="2009-10" db="EMBL/GenBank/DDBJ databases">
        <title>Diversity of trophic interactions inside an arsenic-rich microbial ecosystem.</title>
        <authorList>
            <person name="Bertin P.N."/>
            <person name="Heinrich-Salmeron A."/>
            <person name="Pelletier E."/>
            <person name="Goulhen-Chollet F."/>
            <person name="Arsene-Ploetze F."/>
            <person name="Gallien S."/>
            <person name="Calteau A."/>
            <person name="Vallenet D."/>
            <person name="Casiot C."/>
            <person name="Chane-Woon-Ming B."/>
            <person name="Giloteaux L."/>
            <person name="Barakat M."/>
            <person name="Bonnefoy V."/>
            <person name="Bruneel O."/>
            <person name="Chandler M."/>
            <person name="Cleiss J."/>
            <person name="Duran R."/>
            <person name="Elbaz-Poulichet F."/>
            <person name="Fonknechten N."/>
            <person name="Lauga B."/>
            <person name="Mornico D."/>
            <person name="Ortet P."/>
            <person name="Schaeffer C."/>
            <person name="Siguier P."/>
            <person name="Alexander Thil Smith A."/>
            <person name="Van Dorsselaer A."/>
            <person name="Weissenbach J."/>
            <person name="Medigue C."/>
            <person name="Le Paslier D."/>
        </authorList>
    </citation>
    <scope>NUCLEOTIDE SEQUENCE</scope>
</reference>
<dbReference type="InterPro" id="IPR036565">
    <property type="entry name" value="Mur-like_cat_sf"/>
</dbReference>
<comment type="subcellular location">
    <subcellularLocation>
        <location evidence="1">Cytoplasm</location>
    </subcellularLocation>
</comment>
<feature type="domain" description="Mur ligase C-terminal" evidence="7">
    <location>
        <begin position="323"/>
        <end position="435"/>
    </location>
</feature>
<dbReference type="GO" id="GO:0008764">
    <property type="term" value="F:UDP-N-acetylmuramoylalanine-D-glutamate ligase activity"/>
    <property type="evidence" value="ECO:0007669"/>
    <property type="project" value="UniProtKB-EC"/>
</dbReference>
<evidence type="ECO:0000259" key="7">
    <source>
        <dbReference type="Pfam" id="PF02875"/>
    </source>
</evidence>
<protein>
    <submittedName>
        <fullName evidence="9">UDP-N-acetylmuramoylalanyl-D-glutamate ligase</fullName>
        <ecNumber evidence="9">6.3.2.9</ecNumber>
    </submittedName>
</protein>
<dbReference type="Gene3D" id="3.40.1190.10">
    <property type="entry name" value="Mur-like, catalytic domain"/>
    <property type="match status" value="1"/>
</dbReference>
<dbReference type="UniPathway" id="UPA00219"/>
<dbReference type="GO" id="GO:0051301">
    <property type="term" value="P:cell division"/>
    <property type="evidence" value="ECO:0007669"/>
    <property type="project" value="InterPro"/>
</dbReference>
<evidence type="ECO:0000256" key="2">
    <source>
        <dbReference type="ARBA" id="ARBA00004752"/>
    </source>
</evidence>
<dbReference type="Pfam" id="PF02875">
    <property type="entry name" value="Mur_ligase_C"/>
    <property type="match status" value="1"/>
</dbReference>
<proteinExistence type="inferred from homology"/>